<dbReference type="RefSeq" id="WP_237980699.1">
    <property type="nucleotide sequence ID" value="NZ_JAKNCT010000021.1"/>
</dbReference>
<feature type="transmembrane region" description="Helical" evidence="1">
    <location>
        <begin position="79"/>
        <end position="98"/>
    </location>
</feature>
<accession>A0ABS9MTQ7</accession>
<keyword evidence="1" id="KW-0812">Transmembrane</keyword>
<comment type="caution">
    <text evidence="2">The sequence shown here is derived from an EMBL/GenBank/DDBJ whole genome shotgun (WGS) entry which is preliminary data.</text>
</comment>
<gene>
    <name evidence="2" type="ORF">MAF45_11105</name>
</gene>
<keyword evidence="1" id="KW-0472">Membrane</keyword>
<name>A0ABS9MTQ7_9BURK</name>
<protein>
    <submittedName>
        <fullName evidence="2">Uncharacterized protein</fullName>
    </submittedName>
</protein>
<organism evidence="2 3">
    <name type="scientific">Mesosutterella porci</name>
    <dbReference type="NCBI Taxonomy" id="2915351"/>
    <lineage>
        <taxon>Bacteria</taxon>
        <taxon>Pseudomonadati</taxon>
        <taxon>Pseudomonadota</taxon>
        <taxon>Betaproteobacteria</taxon>
        <taxon>Burkholderiales</taxon>
        <taxon>Sutterellaceae</taxon>
        <taxon>Mesosutterella</taxon>
    </lineage>
</organism>
<proteinExistence type="predicted"/>
<dbReference type="Proteomes" id="UP001297600">
    <property type="component" value="Unassembled WGS sequence"/>
</dbReference>
<evidence type="ECO:0000313" key="3">
    <source>
        <dbReference type="Proteomes" id="UP001297600"/>
    </source>
</evidence>
<keyword evidence="3" id="KW-1185">Reference proteome</keyword>
<keyword evidence="1" id="KW-1133">Transmembrane helix</keyword>
<dbReference type="EMBL" id="JAKNCT010000021">
    <property type="protein sequence ID" value="MCG5031979.1"/>
    <property type="molecule type" value="Genomic_DNA"/>
</dbReference>
<sequence>MKNDRLFESVESFLLTETNLSERIAEKIVTQKILEERKLIGDKNQLISSVEKSIYIKTHREEVAKITKEVMQKTIRQKIVINSPLVFFKQIAILSVLLRKFRKIYN</sequence>
<evidence type="ECO:0000313" key="2">
    <source>
        <dbReference type="EMBL" id="MCG5031979.1"/>
    </source>
</evidence>
<reference evidence="2 3" key="1">
    <citation type="submission" date="2022-02" db="EMBL/GenBank/DDBJ databases">
        <title>Mesosutterella porci, a novel member of the family Sutterellaceae from pig feces.</title>
        <authorList>
            <person name="Wylensek D."/>
            <person name="Clavel T."/>
        </authorList>
    </citation>
    <scope>NUCLEOTIDE SEQUENCE [LARGE SCALE GENOMIC DNA]</scope>
    <source>
        <strain evidence="3">oilRF-744-wt-GAM-9</strain>
    </source>
</reference>
<evidence type="ECO:0000256" key="1">
    <source>
        <dbReference type="SAM" id="Phobius"/>
    </source>
</evidence>